<dbReference type="EMBL" id="JAVSJA010000001">
    <property type="protein sequence ID" value="MDT3673394.1"/>
    <property type="molecule type" value="Genomic_DNA"/>
</dbReference>
<evidence type="ECO:0000313" key="2">
    <source>
        <dbReference type="Proteomes" id="UP001180650"/>
    </source>
</evidence>
<comment type="caution">
    <text evidence="1">The sequence shown here is derived from an EMBL/GenBank/DDBJ whole genome shotgun (WGS) entry which is preliminary data.</text>
</comment>
<name>A0ABU3HFU0_9CHRO</name>
<dbReference type="Proteomes" id="UP001180650">
    <property type="component" value="Unassembled WGS sequence"/>
</dbReference>
<keyword evidence="2" id="KW-1185">Reference proteome</keyword>
<reference evidence="1" key="1">
    <citation type="submission" date="2023-08" db="EMBL/GenBank/DDBJ databases">
        <authorList>
            <person name="Park H.-K."/>
            <person name="Kim I.-S."/>
        </authorList>
    </citation>
    <scope>NUCLEOTIDE SEQUENCE</scope>
    <source>
        <strain evidence="1">NRERC-220</strain>
    </source>
</reference>
<protein>
    <submittedName>
        <fullName evidence="1">Uncharacterized protein</fullName>
    </submittedName>
</protein>
<gene>
    <name evidence="1" type="ORF">RAM70_02040</name>
</gene>
<accession>A0ABU3HFU0</accession>
<proteinExistence type="predicted"/>
<organism evidence="1 2">
    <name type="scientific">Microcystis wesenbergii NRERC-220</name>
    <dbReference type="NCBI Taxonomy" id="3068991"/>
    <lineage>
        <taxon>Bacteria</taxon>
        <taxon>Bacillati</taxon>
        <taxon>Cyanobacteriota</taxon>
        <taxon>Cyanophyceae</taxon>
        <taxon>Oscillatoriophycideae</taxon>
        <taxon>Chroococcales</taxon>
        <taxon>Microcystaceae</taxon>
        <taxon>Microcystis</taxon>
    </lineage>
</organism>
<evidence type="ECO:0000313" key="1">
    <source>
        <dbReference type="EMBL" id="MDT3673394.1"/>
    </source>
</evidence>
<sequence length="63" mass="6695">MSIGYISGQALMGINNQSLITGFSINYSLRLQGSGDRLFPIAGGFVGDQEGKDIFLQGARILS</sequence>
<dbReference type="RefSeq" id="WP_312672090.1">
    <property type="nucleotide sequence ID" value="NZ_JAVSJA010000001.1"/>
</dbReference>